<dbReference type="EMBL" id="JAAYYV010000462">
    <property type="protein sequence ID" value="NLF55849.1"/>
    <property type="molecule type" value="Genomic_DNA"/>
</dbReference>
<accession>A0A7X7LYV1</accession>
<comment type="caution">
    <text evidence="8">The sequence shown here is derived from an EMBL/GenBank/DDBJ whole genome shotgun (WGS) entry which is preliminary data.</text>
</comment>
<evidence type="ECO:0000256" key="6">
    <source>
        <dbReference type="SAM" id="Phobius"/>
    </source>
</evidence>
<feature type="region of interest" description="Disordered" evidence="5">
    <location>
        <begin position="170"/>
        <end position="195"/>
    </location>
</feature>
<dbReference type="Pfam" id="PF04357">
    <property type="entry name" value="TamB"/>
    <property type="match status" value="1"/>
</dbReference>
<name>A0A7X7LYV1_9RHOO</name>
<evidence type="ECO:0000256" key="3">
    <source>
        <dbReference type="ARBA" id="ARBA00022989"/>
    </source>
</evidence>
<evidence type="ECO:0000256" key="5">
    <source>
        <dbReference type="SAM" id="MobiDB-lite"/>
    </source>
</evidence>
<feature type="region of interest" description="Disordered" evidence="5">
    <location>
        <begin position="440"/>
        <end position="482"/>
    </location>
</feature>
<dbReference type="InterPro" id="IPR007452">
    <property type="entry name" value="TamB_C"/>
</dbReference>
<sequence length="1433" mass="147967">MRAPPAPASDSAPAVSPPRKRRIAAWIAGGVLVPTAALIGALGWLLGTESGLHAALGLGARATGGALEVEGARGRLLGPLRLDAVRYRMPDLTLDVREVELLWQPGVLFGRRLQIDRLAAASVDVARRTAEEPDPGPMEAPASLELPLAVEITRLELGRFALRELDGDLDAGAVRPPEGAPPPDETAPAAGAGKGPVDAVVEAAAQTEAAADTAGGAAAAMKEAAEAATDPAEAADSAADEAAAAGFRFSGLSASLVSDGRTHRLRYLLMTLPQGSIAADAVLGGASPFALDARAAIDASLEGRSVRAQAVLGESLLTPRIELDAQGEGLTARAEAAATPFEERLLRALTLRAGELDPAAFVEGAPRAALRIDAELAAPVAGDTLLAGPIRIDNRQPGTVDAGELPLESFAGRLEWQPAQVSLDELDIRLPGEGRISGRVAWRPPATAGADTGEAGLVDTVPPEAGRAGGAEGDDGPPPAVTESEAAQTAFGQLVAALELSGIDPARLDRRLPSQAVAGRLDAEADALRQALTLALGVGAARIEADAELLAGEQAGAPRSFNLSGQLRDVDPRALLATAPPARLNLDLEASGELPAAGLPQAARLDFRIPPSRFDKLPLEGRGRLVLAGERLPEVDLALDLAGNRLRSSGAFGGAGDRLALLLDAPALRALGYGLGGQARLEGTVSGTMAAPAGEFELFGEALRLPGELRLAGINGAGRLDAGQDGRFDLSLGLSGLGRTGTDADGVAHPDLIDNARLGAEGTRAKHRVELSATGLEDDRVRMVLEGGLRERVAAGGESGFDWVGRLAALETGGRVAARLQAPAELELSPSRVSLGAAEIEAGERGRIRLRETRWSPTETVARGTMSGLALGPLTRADGRPRRGPGPLVLGAEWDLRMADTLDGQARVFRESGDVTLEGEIRTRLGIEALEATLVARGDRLSLSLDGRGTELGRVEGSASVQASRGEGGMWTVAPQAPLSGSARLDMPSITWLGRLMQESVETGGRIAGEISLGGTVGNPSVSGRLSGGDLELALIDQGLVLSGGALELGFDRDRVRLERLAFVSPNRVRPNKRDLPVDALTATPGILSASGEIALDSGDGRFVFDADRLPLLQRPDRWMILSGKGEARSTWTSLKLEADFVADAGYIEFAESPPPSLSDDVVVLGRDDAPKEGGFAVTADVRVRLGEALHLSAMGLETRLAGELMLRARPGLPLAAVGSVSTVGGVFRGYGQNLTIDRGVVNFQGPLDNPGLNVVALRKGLAVEAGVAVTGSARRPMVKLVSQPNVPDPEKLSWLVLGRAPDAGSGADLGLLLPAAQALFGGPGGGMTDQLSRSLGFDTFSIGQGELGSTSHTATSSVVGGGSRIASGPTVGGSVLSLGKRLDTDLFLSFEQSLGGAETLVKLSYQLSRRLALILRGGTDNSVDLEYGFSFR</sequence>
<dbReference type="GO" id="GO:0005886">
    <property type="term" value="C:plasma membrane"/>
    <property type="evidence" value="ECO:0007669"/>
    <property type="project" value="InterPro"/>
</dbReference>
<evidence type="ECO:0000313" key="8">
    <source>
        <dbReference type="EMBL" id="NLF55849.1"/>
    </source>
</evidence>
<proteinExistence type="predicted"/>
<dbReference type="GO" id="GO:0097347">
    <property type="term" value="C:TAM protein secretion complex"/>
    <property type="evidence" value="ECO:0007669"/>
    <property type="project" value="TreeGrafter"/>
</dbReference>
<keyword evidence="4 6" id="KW-0472">Membrane</keyword>
<protein>
    <submittedName>
        <fullName evidence="8">DUF490 domain-containing protein</fullName>
    </submittedName>
</protein>
<feature type="transmembrane region" description="Helical" evidence="6">
    <location>
        <begin position="23"/>
        <end position="46"/>
    </location>
</feature>
<keyword evidence="2 6" id="KW-0812">Transmembrane</keyword>
<dbReference type="GO" id="GO:0009306">
    <property type="term" value="P:protein secretion"/>
    <property type="evidence" value="ECO:0007669"/>
    <property type="project" value="InterPro"/>
</dbReference>
<dbReference type="Proteomes" id="UP000536534">
    <property type="component" value="Unassembled WGS sequence"/>
</dbReference>
<keyword evidence="3 6" id="KW-1133">Transmembrane helix</keyword>
<evidence type="ECO:0000256" key="4">
    <source>
        <dbReference type="ARBA" id="ARBA00023136"/>
    </source>
</evidence>
<organism evidence="8 9">
    <name type="scientific">Thauera phenolivorans</name>
    <dbReference type="NCBI Taxonomy" id="1792543"/>
    <lineage>
        <taxon>Bacteria</taxon>
        <taxon>Pseudomonadati</taxon>
        <taxon>Pseudomonadota</taxon>
        <taxon>Betaproteobacteria</taxon>
        <taxon>Rhodocyclales</taxon>
        <taxon>Zoogloeaceae</taxon>
        <taxon>Thauera</taxon>
    </lineage>
</organism>
<dbReference type="PANTHER" id="PTHR36985:SF1">
    <property type="entry name" value="TRANSLOCATION AND ASSEMBLY MODULE SUBUNIT TAMB"/>
    <property type="match status" value="1"/>
</dbReference>
<comment type="subcellular location">
    <subcellularLocation>
        <location evidence="1">Membrane</location>
        <topology evidence="1">Single-pass membrane protein</topology>
    </subcellularLocation>
</comment>
<evidence type="ECO:0000259" key="7">
    <source>
        <dbReference type="Pfam" id="PF04357"/>
    </source>
</evidence>
<evidence type="ECO:0000313" key="9">
    <source>
        <dbReference type="Proteomes" id="UP000536534"/>
    </source>
</evidence>
<evidence type="ECO:0000256" key="2">
    <source>
        <dbReference type="ARBA" id="ARBA00022692"/>
    </source>
</evidence>
<dbReference type="PANTHER" id="PTHR36985">
    <property type="entry name" value="TRANSLOCATION AND ASSEMBLY MODULE SUBUNIT TAMB"/>
    <property type="match status" value="1"/>
</dbReference>
<evidence type="ECO:0000256" key="1">
    <source>
        <dbReference type="ARBA" id="ARBA00004167"/>
    </source>
</evidence>
<reference evidence="8 9" key="1">
    <citation type="journal article" date="2020" name="Biotechnol. Biofuels">
        <title>New insights from the biogas microbiome by comprehensive genome-resolved metagenomics of nearly 1600 species originating from multiple anaerobic digesters.</title>
        <authorList>
            <person name="Campanaro S."/>
            <person name="Treu L."/>
            <person name="Rodriguez-R L.M."/>
            <person name="Kovalovszki A."/>
            <person name="Ziels R.M."/>
            <person name="Maus I."/>
            <person name="Zhu X."/>
            <person name="Kougias P.G."/>
            <person name="Basile A."/>
            <person name="Luo G."/>
            <person name="Schluter A."/>
            <person name="Konstantinidis K.T."/>
            <person name="Angelidaki I."/>
        </authorList>
    </citation>
    <scope>NUCLEOTIDE SEQUENCE [LARGE SCALE GENOMIC DNA]</scope>
    <source>
        <strain evidence="8">AS06rmzACSIP_256</strain>
    </source>
</reference>
<gene>
    <name evidence="8" type="ORF">GX576_15890</name>
</gene>
<feature type="domain" description="Translocation and assembly module TamB C-terminal" evidence="7">
    <location>
        <begin position="1083"/>
        <end position="1432"/>
    </location>
</feature>